<dbReference type="InterPro" id="IPR011009">
    <property type="entry name" value="Kinase-like_dom_sf"/>
</dbReference>
<dbReference type="InterPro" id="IPR000719">
    <property type="entry name" value="Prot_kinase_dom"/>
</dbReference>
<dbReference type="SUPFAM" id="SSF56112">
    <property type="entry name" value="Protein kinase-like (PK-like)"/>
    <property type="match status" value="1"/>
</dbReference>
<protein>
    <submittedName>
        <fullName evidence="2">Casein kinase</fullName>
    </submittedName>
</protein>
<dbReference type="GO" id="GO:0016301">
    <property type="term" value="F:kinase activity"/>
    <property type="evidence" value="ECO:0007669"/>
    <property type="project" value="UniProtKB-KW"/>
</dbReference>
<keyword evidence="2" id="KW-0418">Kinase</keyword>
<gene>
    <name evidence="2" type="ORF">B0J12DRAFT_747050</name>
</gene>
<keyword evidence="2" id="KW-0808">Transferase</keyword>
<dbReference type="Gene3D" id="1.10.510.10">
    <property type="entry name" value="Transferase(Phosphotransferase) domain 1"/>
    <property type="match status" value="1"/>
</dbReference>
<dbReference type="Proteomes" id="UP000774617">
    <property type="component" value="Unassembled WGS sequence"/>
</dbReference>
<dbReference type="PANTHER" id="PTHR11909">
    <property type="entry name" value="CASEIN KINASE-RELATED"/>
    <property type="match status" value="1"/>
</dbReference>
<evidence type="ECO:0000259" key="1">
    <source>
        <dbReference type="PROSITE" id="PS50011"/>
    </source>
</evidence>
<proteinExistence type="predicted"/>
<keyword evidence="3" id="KW-1185">Reference proteome</keyword>
<dbReference type="InterPro" id="IPR050235">
    <property type="entry name" value="CK1_Ser-Thr_kinase"/>
</dbReference>
<evidence type="ECO:0000313" key="3">
    <source>
        <dbReference type="Proteomes" id="UP000774617"/>
    </source>
</evidence>
<sequence length="95" mass="10958">MDETFSRCGRESSLKAVLLFADQIISRLEYLRLQSFIHLDTKPENILLETRKRTGHVRTVDLDDREKLACAARYASIRSHLDIEQSRRDGIKSPG</sequence>
<dbReference type="EMBL" id="JAGTJR010000082">
    <property type="protein sequence ID" value="KAH7014037.1"/>
    <property type="molecule type" value="Genomic_DNA"/>
</dbReference>
<dbReference type="PROSITE" id="PS50011">
    <property type="entry name" value="PROTEIN_KINASE_DOM"/>
    <property type="match status" value="1"/>
</dbReference>
<feature type="domain" description="Protein kinase" evidence="1">
    <location>
        <begin position="1"/>
        <end position="95"/>
    </location>
</feature>
<name>A0ABQ8FQW2_9PEZI</name>
<comment type="caution">
    <text evidence="2">The sequence shown here is derived from an EMBL/GenBank/DDBJ whole genome shotgun (WGS) entry which is preliminary data.</text>
</comment>
<evidence type="ECO:0000313" key="2">
    <source>
        <dbReference type="EMBL" id="KAH7014037.1"/>
    </source>
</evidence>
<organism evidence="2 3">
    <name type="scientific">Macrophomina phaseolina</name>
    <dbReference type="NCBI Taxonomy" id="35725"/>
    <lineage>
        <taxon>Eukaryota</taxon>
        <taxon>Fungi</taxon>
        <taxon>Dikarya</taxon>
        <taxon>Ascomycota</taxon>
        <taxon>Pezizomycotina</taxon>
        <taxon>Dothideomycetes</taxon>
        <taxon>Dothideomycetes incertae sedis</taxon>
        <taxon>Botryosphaeriales</taxon>
        <taxon>Botryosphaeriaceae</taxon>
        <taxon>Macrophomina</taxon>
    </lineage>
</organism>
<accession>A0ABQ8FQW2</accession>
<reference evidence="2 3" key="1">
    <citation type="journal article" date="2021" name="Nat. Commun.">
        <title>Genetic determinants of endophytism in the Arabidopsis root mycobiome.</title>
        <authorList>
            <person name="Mesny F."/>
            <person name="Miyauchi S."/>
            <person name="Thiergart T."/>
            <person name="Pickel B."/>
            <person name="Atanasova L."/>
            <person name="Karlsson M."/>
            <person name="Huettel B."/>
            <person name="Barry K.W."/>
            <person name="Haridas S."/>
            <person name="Chen C."/>
            <person name="Bauer D."/>
            <person name="Andreopoulos W."/>
            <person name="Pangilinan J."/>
            <person name="LaButti K."/>
            <person name="Riley R."/>
            <person name="Lipzen A."/>
            <person name="Clum A."/>
            <person name="Drula E."/>
            <person name="Henrissat B."/>
            <person name="Kohler A."/>
            <person name="Grigoriev I.V."/>
            <person name="Martin F.M."/>
            <person name="Hacquard S."/>
        </authorList>
    </citation>
    <scope>NUCLEOTIDE SEQUENCE [LARGE SCALE GENOMIC DNA]</scope>
    <source>
        <strain evidence="2 3">MPI-SDFR-AT-0080</strain>
    </source>
</reference>